<comment type="cofactor">
    <cofactor evidence="1">
        <name>Ca(2+)</name>
        <dbReference type="ChEBI" id="CHEBI:29108"/>
    </cofactor>
</comment>
<keyword evidence="18" id="KW-1185">Reference proteome</keyword>
<comment type="catalytic activity">
    <reaction evidence="12">
        <text>Hydrolysis of proteins, including elastin. Preferential cleavage: Ala-|-Xaa.</text>
        <dbReference type="EC" id="3.4.21.36"/>
    </reaction>
</comment>
<dbReference type="GO" id="GO:0004252">
    <property type="term" value="F:serine-type endopeptidase activity"/>
    <property type="evidence" value="ECO:0007669"/>
    <property type="project" value="UniProtKB-EC"/>
</dbReference>
<keyword evidence="10" id="KW-0865">Zymogen</keyword>
<dbReference type="InterPro" id="IPR018114">
    <property type="entry name" value="TRYPSIN_HIS"/>
</dbReference>
<dbReference type="GO" id="GO:0046872">
    <property type="term" value="F:metal ion binding"/>
    <property type="evidence" value="ECO:0007669"/>
    <property type="project" value="UniProtKB-KW"/>
</dbReference>
<reference evidence="17 18" key="1">
    <citation type="journal article" date="2018" name="Nat. Ecol. Evol.">
        <title>Shark genomes provide insights into elasmobranch evolution and the origin of vertebrates.</title>
        <authorList>
            <person name="Hara Y"/>
            <person name="Yamaguchi K"/>
            <person name="Onimaru K"/>
            <person name="Kadota M"/>
            <person name="Koyanagi M"/>
            <person name="Keeley SD"/>
            <person name="Tatsumi K"/>
            <person name="Tanaka K"/>
            <person name="Motone F"/>
            <person name="Kageyama Y"/>
            <person name="Nozu R"/>
            <person name="Adachi N"/>
            <person name="Nishimura O"/>
            <person name="Nakagawa R"/>
            <person name="Tanegashima C"/>
            <person name="Kiyatake I"/>
            <person name="Matsumoto R"/>
            <person name="Murakumo K"/>
            <person name="Nishida K"/>
            <person name="Terakita A"/>
            <person name="Kuratani S"/>
            <person name="Sato K"/>
            <person name="Hyodo S Kuraku.S."/>
        </authorList>
    </citation>
    <scope>NUCLEOTIDE SEQUENCE [LARGE SCALE GENOMIC DNA]</scope>
</reference>
<evidence type="ECO:0000256" key="14">
    <source>
        <dbReference type="RuleBase" id="RU363034"/>
    </source>
</evidence>
<dbReference type="PRINTS" id="PR00722">
    <property type="entry name" value="CHYMOTRYPSIN"/>
</dbReference>
<evidence type="ECO:0000256" key="13">
    <source>
        <dbReference type="ARBA" id="ARBA00039015"/>
    </source>
</evidence>
<evidence type="ECO:0000256" key="3">
    <source>
        <dbReference type="ARBA" id="ARBA00022525"/>
    </source>
</evidence>
<dbReference type="SMART" id="SM00020">
    <property type="entry name" value="Tryp_SPc"/>
    <property type="match status" value="1"/>
</dbReference>
<dbReference type="InterPro" id="IPR001314">
    <property type="entry name" value="Peptidase_S1A"/>
</dbReference>
<dbReference type="InterPro" id="IPR033116">
    <property type="entry name" value="TRYPSIN_SER"/>
</dbReference>
<feature type="signal peptide" evidence="15">
    <location>
        <begin position="1"/>
        <end position="18"/>
    </location>
</feature>
<evidence type="ECO:0000259" key="16">
    <source>
        <dbReference type="PROSITE" id="PS50240"/>
    </source>
</evidence>
<dbReference type="CDD" id="cd00190">
    <property type="entry name" value="Tryp_SPc"/>
    <property type="match status" value="1"/>
</dbReference>
<evidence type="ECO:0000256" key="11">
    <source>
        <dbReference type="ARBA" id="ARBA00023157"/>
    </source>
</evidence>
<evidence type="ECO:0000256" key="1">
    <source>
        <dbReference type="ARBA" id="ARBA00001913"/>
    </source>
</evidence>
<keyword evidence="4 14" id="KW-0645">Protease</keyword>
<dbReference type="PROSITE" id="PS50240">
    <property type="entry name" value="TRYPSIN_DOM"/>
    <property type="match status" value="1"/>
</dbReference>
<keyword evidence="7 14" id="KW-0378">Hydrolase</keyword>
<dbReference type="InterPro" id="IPR050850">
    <property type="entry name" value="Peptidase_S1_Elastase_sf"/>
</dbReference>
<dbReference type="Gene3D" id="2.40.10.10">
    <property type="entry name" value="Trypsin-like serine proteases"/>
    <property type="match status" value="2"/>
</dbReference>
<evidence type="ECO:0000256" key="15">
    <source>
        <dbReference type="SAM" id="SignalP"/>
    </source>
</evidence>
<dbReference type="STRING" id="75743.A0A401PMT6"/>
<gene>
    <name evidence="17" type="ORF">scyTo_0003505</name>
</gene>
<evidence type="ECO:0000256" key="9">
    <source>
        <dbReference type="ARBA" id="ARBA00022837"/>
    </source>
</evidence>
<sequence length="264" mass="28698">MLRLEILVSLVLLGLCSGDERVIGGTEAQPNSWPWQVSLQGYAGYWYHTCGGTLILKRWVLTAAHCVDSAGVSYRVVLGDHNIYADDKTEQYIFVQNIIIHEGWTGDLAVGNDIALLYLANDAVLNQYVQFGVLPNADATLPNNYPCYVTGWGYTRSGGTVNPTLQQAPIKVVAFEVCSEPAWWGHYVTRNMVCAGGDGIVAGCQGDSGGPLNCQRDGVFEVHGATSFVAAAGCDTYMKPTVWTRVSSYITWINNKIGLHQTGL</sequence>
<dbReference type="InterPro" id="IPR009003">
    <property type="entry name" value="Peptidase_S1_PA"/>
</dbReference>
<keyword evidence="9" id="KW-0106">Calcium</keyword>
<dbReference type="EMBL" id="BFAA01000964">
    <property type="protein sequence ID" value="GCB74415.1"/>
    <property type="molecule type" value="Genomic_DNA"/>
</dbReference>
<dbReference type="PANTHER" id="PTHR24257:SF0">
    <property type="entry name" value="CHYMOTRYPSIN-LIKE ELASTASE FAMILY MEMBER 1"/>
    <property type="match status" value="1"/>
</dbReference>
<organism evidence="17 18">
    <name type="scientific">Scyliorhinus torazame</name>
    <name type="common">Cloudy catshark</name>
    <name type="synonym">Catulus torazame</name>
    <dbReference type="NCBI Taxonomy" id="75743"/>
    <lineage>
        <taxon>Eukaryota</taxon>
        <taxon>Metazoa</taxon>
        <taxon>Chordata</taxon>
        <taxon>Craniata</taxon>
        <taxon>Vertebrata</taxon>
        <taxon>Chondrichthyes</taxon>
        <taxon>Elasmobranchii</taxon>
        <taxon>Galeomorphii</taxon>
        <taxon>Galeoidea</taxon>
        <taxon>Carcharhiniformes</taxon>
        <taxon>Scyliorhinidae</taxon>
        <taxon>Scyliorhinus</taxon>
    </lineage>
</organism>
<evidence type="ECO:0000256" key="4">
    <source>
        <dbReference type="ARBA" id="ARBA00022670"/>
    </source>
</evidence>
<dbReference type="Proteomes" id="UP000288216">
    <property type="component" value="Unassembled WGS sequence"/>
</dbReference>
<protein>
    <recommendedName>
        <fullName evidence="13">pancreatic elastase</fullName>
        <ecNumber evidence="13">3.4.21.36</ecNumber>
    </recommendedName>
</protein>
<dbReference type="AlphaFoldDB" id="A0A401PMT6"/>
<dbReference type="PANTHER" id="PTHR24257">
    <property type="entry name" value="CHYMOTRYPSIN-LIKE ELASTASE FAMILY MEMBER"/>
    <property type="match status" value="1"/>
</dbReference>
<keyword evidence="6 15" id="KW-0732">Signal</keyword>
<dbReference type="PROSITE" id="PS00135">
    <property type="entry name" value="TRYPSIN_SER"/>
    <property type="match status" value="1"/>
</dbReference>
<evidence type="ECO:0000256" key="12">
    <source>
        <dbReference type="ARBA" id="ARBA00036864"/>
    </source>
</evidence>
<evidence type="ECO:0000256" key="6">
    <source>
        <dbReference type="ARBA" id="ARBA00022729"/>
    </source>
</evidence>
<keyword evidence="5" id="KW-0479">Metal-binding</keyword>
<dbReference type="SUPFAM" id="SSF50494">
    <property type="entry name" value="Trypsin-like serine proteases"/>
    <property type="match status" value="1"/>
</dbReference>
<keyword evidence="8 14" id="KW-0720">Serine protease</keyword>
<comment type="subcellular location">
    <subcellularLocation>
        <location evidence="2">Secreted</location>
    </subcellularLocation>
</comment>
<dbReference type="FunFam" id="2.40.10.10:FF:000068">
    <property type="entry name" value="transmembrane protease serine 2"/>
    <property type="match status" value="1"/>
</dbReference>
<dbReference type="EC" id="3.4.21.36" evidence="13"/>
<accession>A0A401PMT6</accession>
<dbReference type="FunFam" id="2.40.10.10:FF:000017">
    <property type="entry name" value="Chymotrypsin-like elastase family member 1"/>
    <property type="match status" value="1"/>
</dbReference>
<dbReference type="OMA" id="GWINNNI"/>
<evidence type="ECO:0000256" key="2">
    <source>
        <dbReference type="ARBA" id="ARBA00004613"/>
    </source>
</evidence>
<evidence type="ECO:0000256" key="7">
    <source>
        <dbReference type="ARBA" id="ARBA00022801"/>
    </source>
</evidence>
<evidence type="ECO:0000313" key="18">
    <source>
        <dbReference type="Proteomes" id="UP000288216"/>
    </source>
</evidence>
<evidence type="ECO:0000256" key="5">
    <source>
        <dbReference type="ARBA" id="ARBA00022723"/>
    </source>
</evidence>
<dbReference type="InterPro" id="IPR001254">
    <property type="entry name" value="Trypsin_dom"/>
</dbReference>
<name>A0A401PMT6_SCYTO</name>
<dbReference type="OrthoDB" id="10061449at2759"/>
<feature type="domain" description="Peptidase S1" evidence="16">
    <location>
        <begin position="22"/>
        <end position="258"/>
    </location>
</feature>
<feature type="chain" id="PRO_5019296199" description="pancreatic elastase" evidence="15">
    <location>
        <begin position="19"/>
        <end position="264"/>
    </location>
</feature>
<dbReference type="PROSITE" id="PS00134">
    <property type="entry name" value="TRYPSIN_HIS"/>
    <property type="match status" value="1"/>
</dbReference>
<keyword evidence="11" id="KW-1015">Disulfide bond</keyword>
<dbReference type="GO" id="GO:0005615">
    <property type="term" value="C:extracellular space"/>
    <property type="evidence" value="ECO:0007669"/>
    <property type="project" value="TreeGrafter"/>
</dbReference>
<comment type="caution">
    <text evidence="17">The sequence shown here is derived from an EMBL/GenBank/DDBJ whole genome shotgun (WGS) entry which is preliminary data.</text>
</comment>
<dbReference type="InterPro" id="IPR043504">
    <property type="entry name" value="Peptidase_S1_PA_chymotrypsin"/>
</dbReference>
<evidence type="ECO:0000256" key="10">
    <source>
        <dbReference type="ARBA" id="ARBA00023145"/>
    </source>
</evidence>
<dbReference type="Pfam" id="PF00089">
    <property type="entry name" value="Trypsin"/>
    <property type="match status" value="1"/>
</dbReference>
<keyword evidence="3" id="KW-0964">Secreted</keyword>
<evidence type="ECO:0000313" key="17">
    <source>
        <dbReference type="EMBL" id="GCB74415.1"/>
    </source>
</evidence>
<proteinExistence type="predicted"/>
<evidence type="ECO:0000256" key="8">
    <source>
        <dbReference type="ARBA" id="ARBA00022825"/>
    </source>
</evidence>
<dbReference type="GO" id="GO:0006508">
    <property type="term" value="P:proteolysis"/>
    <property type="evidence" value="ECO:0007669"/>
    <property type="project" value="UniProtKB-KW"/>
</dbReference>